<feature type="domain" description="AB hydrolase-1" evidence="11">
    <location>
        <begin position="19"/>
        <end position="261"/>
    </location>
</feature>
<dbReference type="OrthoDB" id="10249433at2759"/>
<feature type="active site" description="Nucleophile" evidence="10">
    <location>
        <position position="96"/>
    </location>
</feature>
<dbReference type="GO" id="GO:0006508">
    <property type="term" value="P:proteolysis"/>
    <property type="evidence" value="ECO:0007669"/>
    <property type="project" value="UniProtKB-KW"/>
</dbReference>
<dbReference type="PIRSF" id="PIRSF006431">
    <property type="entry name" value="Pept_S33"/>
    <property type="match status" value="1"/>
</dbReference>
<evidence type="ECO:0000256" key="7">
    <source>
        <dbReference type="ARBA" id="ARBA00022670"/>
    </source>
</evidence>
<dbReference type="InterPro" id="IPR029058">
    <property type="entry name" value="AB_hydrolase_fold"/>
</dbReference>
<evidence type="ECO:0000313" key="13">
    <source>
        <dbReference type="Proteomes" id="UP000192596"/>
    </source>
</evidence>
<feature type="active site" description="Proton donor" evidence="10">
    <location>
        <position position="258"/>
    </location>
</feature>
<comment type="similarity">
    <text evidence="3">Belongs to the peptidase S33 family.</text>
</comment>
<reference evidence="13" key="1">
    <citation type="submission" date="2017-03" db="EMBL/GenBank/DDBJ databases">
        <title>Genomes of endolithic fungi from Antarctica.</title>
        <authorList>
            <person name="Coleine C."/>
            <person name="Masonjones S."/>
            <person name="Stajich J.E."/>
        </authorList>
    </citation>
    <scope>NUCLEOTIDE SEQUENCE [LARGE SCALE GENOMIC DNA]</scope>
    <source>
        <strain evidence="13">CCFEE 5527</strain>
    </source>
</reference>
<evidence type="ECO:0000256" key="6">
    <source>
        <dbReference type="ARBA" id="ARBA00022490"/>
    </source>
</evidence>
<dbReference type="InParanoid" id="A0A1V8SGX4"/>
<evidence type="ECO:0000256" key="9">
    <source>
        <dbReference type="ARBA" id="ARBA00029605"/>
    </source>
</evidence>
<proteinExistence type="inferred from homology"/>
<dbReference type="EC" id="3.4.11.5" evidence="4"/>
<dbReference type="InterPro" id="IPR002410">
    <property type="entry name" value="Peptidase_S33"/>
</dbReference>
<comment type="caution">
    <text evidence="12">The sequence shown here is derived from an EMBL/GenBank/DDBJ whole genome shotgun (WGS) entry which is preliminary data.</text>
</comment>
<sequence>MAPATGHVHGNPNDNGFLKPVVFLHGGPSGGAVAKVNTSFFDPEAYRVVLFDQRGAGRSRPVAELRENTTQHLIEHVEKLRERIGVEKWAMVFGGSWGSTLALAYAQADPEAVGSLILRGIFLCSQEELDTFYRGTSSQTFYPEYCEEWLTYLPEQDRGDPLAGYYKALTSEDRQTRVEAGRTFNKLELLLSQTIAPDDVPAKLSNDEWGQLLAEENVQEIRHAPTTIVQGRLDLVCVPKVAWAFLEALPYSVAGAGHSAMEAATKAKLIEIYDKYGKLNLV</sequence>
<evidence type="ECO:0000256" key="3">
    <source>
        <dbReference type="ARBA" id="ARBA00010088"/>
    </source>
</evidence>
<evidence type="ECO:0000256" key="10">
    <source>
        <dbReference type="PIRSR" id="PIRSR006431-1"/>
    </source>
</evidence>
<feature type="active site" evidence="10">
    <location>
        <position position="234"/>
    </location>
</feature>
<evidence type="ECO:0000256" key="1">
    <source>
        <dbReference type="ARBA" id="ARBA00001585"/>
    </source>
</evidence>
<evidence type="ECO:0000256" key="5">
    <source>
        <dbReference type="ARBA" id="ARBA00022438"/>
    </source>
</evidence>
<keyword evidence="13" id="KW-1185">Reference proteome</keyword>
<gene>
    <name evidence="12" type="ORF">B0A48_15923</name>
</gene>
<keyword evidence="8" id="KW-0378">Hydrolase</keyword>
<dbReference type="InterPro" id="IPR005944">
    <property type="entry name" value="Pro_iminopeptidase"/>
</dbReference>
<dbReference type="Pfam" id="PF00561">
    <property type="entry name" value="Abhydrolase_1"/>
    <property type="match status" value="1"/>
</dbReference>
<name>A0A1V8SGX4_9PEZI</name>
<dbReference type="PANTHER" id="PTHR43722">
    <property type="entry name" value="PROLINE IMINOPEPTIDASE"/>
    <property type="match status" value="1"/>
</dbReference>
<dbReference type="EMBL" id="NAJO01000048">
    <property type="protein sequence ID" value="OQN98091.1"/>
    <property type="molecule type" value="Genomic_DNA"/>
</dbReference>
<keyword evidence="7" id="KW-0645">Protease</keyword>
<protein>
    <recommendedName>
        <fullName evidence="4">prolyl aminopeptidase</fullName>
        <ecNumber evidence="4">3.4.11.5</ecNumber>
    </recommendedName>
    <alternativeName>
        <fullName evidence="9">Prolyl aminopeptidase</fullName>
    </alternativeName>
</protein>
<dbReference type="PRINTS" id="PR00793">
    <property type="entry name" value="PROAMNOPTASE"/>
</dbReference>
<evidence type="ECO:0000313" key="12">
    <source>
        <dbReference type="EMBL" id="OQN98091.1"/>
    </source>
</evidence>
<evidence type="ECO:0000259" key="11">
    <source>
        <dbReference type="Pfam" id="PF00561"/>
    </source>
</evidence>
<organism evidence="12 13">
    <name type="scientific">Cryoendolithus antarcticus</name>
    <dbReference type="NCBI Taxonomy" id="1507870"/>
    <lineage>
        <taxon>Eukaryota</taxon>
        <taxon>Fungi</taxon>
        <taxon>Dikarya</taxon>
        <taxon>Ascomycota</taxon>
        <taxon>Pezizomycotina</taxon>
        <taxon>Dothideomycetes</taxon>
        <taxon>Dothideomycetidae</taxon>
        <taxon>Cladosporiales</taxon>
        <taxon>Cladosporiaceae</taxon>
        <taxon>Cryoendolithus</taxon>
    </lineage>
</organism>
<dbReference type="AlphaFoldDB" id="A0A1V8SGX4"/>
<comment type="catalytic activity">
    <reaction evidence="1">
        <text>Release of N-terminal proline from a peptide.</text>
        <dbReference type="EC" id="3.4.11.5"/>
    </reaction>
</comment>
<dbReference type="STRING" id="1507870.A0A1V8SGX4"/>
<evidence type="ECO:0000256" key="4">
    <source>
        <dbReference type="ARBA" id="ARBA00012568"/>
    </source>
</evidence>
<comment type="subcellular location">
    <subcellularLocation>
        <location evidence="2">Cytoplasm</location>
    </subcellularLocation>
</comment>
<dbReference type="PANTHER" id="PTHR43722:SF1">
    <property type="entry name" value="PROLINE IMINOPEPTIDASE"/>
    <property type="match status" value="1"/>
</dbReference>
<dbReference type="GO" id="GO:0004177">
    <property type="term" value="F:aminopeptidase activity"/>
    <property type="evidence" value="ECO:0007669"/>
    <property type="project" value="UniProtKB-KW"/>
</dbReference>
<keyword evidence="6" id="KW-0963">Cytoplasm</keyword>
<dbReference type="Gene3D" id="3.40.50.1820">
    <property type="entry name" value="alpha/beta hydrolase"/>
    <property type="match status" value="1"/>
</dbReference>
<accession>A0A1V8SGX4</accession>
<dbReference type="PRINTS" id="PR00111">
    <property type="entry name" value="ABHYDROLASE"/>
</dbReference>
<keyword evidence="5" id="KW-0031">Aminopeptidase</keyword>
<dbReference type="Proteomes" id="UP000192596">
    <property type="component" value="Unassembled WGS sequence"/>
</dbReference>
<dbReference type="SUPFAM" id="SSF53474">
    <property type="entry name" value="alpha/beta-Hydrolases"/>
    <property type="match status" value="1"/>
</dbReference>
<evidence type="ECO:0000256" key="2">
    <source>
        <dbReference type="ARBA" id="ARBA00004496"/>
    </source>
</evidence>
<dbReference type="InterPro" id="IPR000073">
    <property type="entry name" value="AB_hydrolase_1"/>
</dbReference>
<evidence type="ECO:0000256" key="8">
    <source>
        <dbReference type="ARBA" id="ARBA00022801"/>
    </source>
</evidence>
<dbReference type="GO" id="GO:0005737">
    <property type="term" value="C:cytoplasm"/>
    <property type="evidence" value="ECO:0007669"/>
    <property type="project" value="UniProtKB-SubCell"/>
</dbReference>